<comment type="caution">
    <text evidence="4">The sequence shown here is derived from an EMBL/GenBank/DDBJ whole genome shotgun (WGS) entry which is preliminary data.</text>
</comment>
<evidence type="ECO:0000313" key="4">
    <source>
        <dbReference type="EMBL" id="NKY59401.1"/>
    </source>
</evidence>
<keyword evidence="5" id="KW-1185">Reference proteome</keyword>
<dbReference type="SMART" id="SM00530">
    <property type="entry name" value="HTH_XRE"/>
    <property type="match status" value="1"/>
</dbReference>
<dbReference type="InterPro" id="IPR001387">
    <property type="entry name" value="Cro/C1-type_HTH"/>
</dbReference>
<feature type="region of interest" description="Disordered" evidence="2">
    <location>
        <begin position="1"/>
        <end position="49"/>
    </location>
</feature>
<dbReference type="InterPro" id="IPR050807">
    <property type="entry name" value="TransReg_Diox_bact_type"/>
</dbReference>
<evidence type="ECO:0000259" key="3">
    <source>
        <dbReference type="PROSITE" id="PS50943"/>
    </source>
</evidence>
<dbReference type="PANTHER" id="PTHR46797">
    <property type="entry name" value="HTH-TYPE TRANSCRIPTIONAL REGULATOR"/>
    <property type="match status" value="1"/>
</dbReference>
<evidence type="ECO:0000256" key="2">
    <source>
        <dbReference type="SAM" id="MobiDB-lite"/>
    </source>
</evidence>
<dbReference type="GO" id="GO:0003677">
    <property type="term" value="F:DNA binding"/>
    <property type="evidence" value="ECO:0007669"/>
    <property type="project" value="UniProtKB-KW"/>
</dbReference>
<evidence type="ECO:0000313" key="5">
    <source>
        <dbReference type="Proteomes" id="UP000570678"/>
    </source>
</evidence>
<keyword evidence="1" id="KW-0238">DNA-binding</keyword>
<dbReference type="SUPFAM" id="SSF47413">
    <property type="entry name" value="lambda repressor-like DNA-binding domains"/>
    <property type="match status" value="1"/>
</dbReference>
<dbReference type="InterPro" id="IPR010982">
    <property type="entry name" value="Lambda_DNA-bd_dom_sf"/>
</dbReference>
<dbReference type="AlphaFoldDB" id="A0A846YNW2"/>
<dbReference type="CDD" id="cd00093">
    <property type="entry name" value="HTH_XRE"/>
    <property type="match status" value="1"/>
</dbReference>
<dbReference type="GO" id="GO:0003700">
    <property type="term" value="F:DNA-binding transcription factor activity"/>
    <property type="evidence" value="ECO:0007669"/>
    <property type="project" value="TreeGrafter"/>
</dbReference>
<accession>A0A846YNW2</accession>
<gene>
    <name evidence="4" type="ORF">HGA15_25245</name>
</gene>
<feature type="domain" description="HTH cro/C1-type" evidence="3">
    <location>
        <begin position="27"/>
        <end position="81"/>
    </location>
</feature>
<dbReference type="Pfam" id="PF01381">
    <property type="entry name" value="HTH_3"/>
    <property type="match status" value="1"/>
</dbReference>
<dbReference type="EMBL" id="JAAXOT010000015">
    <property type="protein sequence ID" value="NKY59401.1"/>
    <property type="molecule type" value="Genomic_DNA"/>
</dbReference>
<dbReference type="PROSITE" id="PS50943">
    <property type="entry name" value="HTH_CROC1"/>
    <property type="match status" value="1"/>
</dbReference>
<proteinExistence type="predicted"/>
<dbReference type="GO" id="GO:0005829">
    <property type="term" value="C:cytosol"/>
    <property type="evidence" value="ECO:0007669"/>
    <property type="project" value="TreeGrafter"/>
</dbReference>
<dbReference type="Proteomes" id="UP000570678">
    <property type="component" value="Unassembled WGS sequence"/>
</dbReference>
<dbReference type="Gene3D" id="1.10.260.40">
    <property type="entry name" value="lambda repressor-like DNA-binding domains"/>
    <property type="match status" value="1"/>
</dbReference>
<sequence>MPVPEASLSPQQRKERKMRRDAVGAAIRRARESANMTQDELADASGLSRPSIARIELGTSGVQIDRLFELADAMSTTPSALLADAERELARHNRP</sequence>
<evidence type="ECO:0000256" key="1">
    <source>
        <dbReference type="ARBA" id="ARBA00023125"/>
    </source>
</evidence>
<name>A0A846YNW2_9NOCA</name>
<dbReference type="PANTHER" id="PTHR46797:SF1">
    <property type="entry name" value="METHYLPHOSPHONATE SYNTHASE"/>
    <property type="match status" value="1"/>
</dbReference>
<protein>
    <submittedName>
        <fullName evidence="4">Helix-turn-helix transcriptional regulator</fullName>
    </submittedName>
</protein>
<organism evidence="4 5">
    <name type="scientific">Nocardia flavorosea</name>
    <dbReference type="NCBI Taxonomy" id="53429"/>
    <lineage>
        <taxon>Bacteria</taxon>
        <taxon>Bacillati</taxon>
        <taxon>Actinomycetota</taxon>
        <taxon>Actinomycetes</taxon>
        <taxon>Mycobacteriales</taxon>
        <taxon>Nocardiaceae</taxon>
        <taxon>Nocardia</taxon>
    </lineage>
</organism>
<reference evidence="4 5" key="1">
    <citation type="submission" date="2020-04" db="EMBL/GenBank/DDBJ databases">
        <title>MicrobeNet Type strains.</title>
        <authorList>
            <person name="Nicholson A.C."/>
        </authorList>
    </citation>
    <scope>NUCLEOTIDE SEQUENCE [LARGE SCALE GENOMIC DNA]</scope>
    <source>
        <strain evidence="4 5">JCM 3332</strain>
    </source>
</reference>